<evidence type="ECO:0000313" key="5">
    <source>
        <dbReference type="EMBL" id="HIT50062.1"/>
    </source>
</evidence>
<dbReference type="Proteomes" id="UP000886758">
    <property type="component" value="Unassembled WGS sequence"/>
</dbReference>
<gene>
    <name evidence="5" type="ORF">IAD46_03445</name>
</gene>
<dbReference type="PROSITE" id="PS51257">
    <property type="entry name" value="PROKAR_LIPOPROTEIN"/>
    <property type="match status" value="1"/>
</dbReference>
<dbReference type="GO" id="GO:1901982">
    <property type="term" value="F:maltose binding"/>
    <property type="evidence" value="ECO:0007669"/>
    <property type="project" value="TreeGrafter"/>
</dbReference>
<evidence type="ECO:0000256" key="2">
    <source>
        <dbReference type="ARBA" id="ARBA00022448"/>
    </source>
</evidence>
<feature type="signal peptide" evidence="4">
    <location>
        <begin position="1"/>
        <end position="18"/>
    </location>
</feature>
<evidence type="ECO:0000256" key="4">
    <source>
        <dbReference type="SAM" id="SignalP"/>
    </source>
</evidence>
<evidence type="ECO:0000256" key="3">
    <source>
        <dbReference type="ARBA" id="ARBA00022729"/>
    </source>
</evidence>
<reference evidence="5" key="2">
    <citation type="journal article" date="2021" name="PeerJ">
        <title>Extensive microbial diversity within the chicken gut microbiome revealed by metagenomics and culture.</title>
        <authorList>
            <person name="Gilroy R."/>
            <person name="Ravi A."/>
            <person name="Getino M."/>
            <person name="Pursley I."/>
            <person name="Horton D.L."/>
            <person name="Alikhan N.F."/>
            <person name="Baker D."/>
            <person name="Gharbi K."/>
            <person name="Hall N."/>
            <person name="Watson M."/>
            <person name="Adriaenssens E.M."/>
            <person name="Foster-Nyarko E."/>
            <person name="Jarju S."/>
            <person name="Secka A."/>
            <person name="Antonio M."/>
            <person name="Oren A."/>
            <person name="Chaudhuri R.R."/>
            <person name="La Ragione R."/>
            <person name="Hildebrand F."/>
            <person name="Pallen M.J."/>
        </authorList>
    </citation>
    <scope>NUCLEOTIDE SEQUENCE</scope>
    <source>
        <strain evidence="5">ChiW17-6978</strain>
    </source>
</reference>
<dbReference type="AlphaFoldDB" id="A0A9D1GQY9"/>
<evidence type="ECO:0000313" key="6">
    <source>
        <dbReference type="Proteomes" id="UP000886758"/>
    </source>
</evidence>
<comment type="caution">
    <text evidence="5">The sequence shown here is derived from an EMBL/GenBank/DDBJ whole genome shotgun (WGS) entry which is preliminary data.</text>
</comment>
<proteinExistence type="inferred from homology"/>
<dbReference type="SUPFAM" id="SSF53850">
    <property type="entry name" value="Periplasmic binding protein-like II"/>
    <property type="match status" value="1"/>
</dbReference>
<dbReference type="GO" id="GO:0015768">
    <property type="term" value="P:maltose transport"/>
    <property type="evidence" value="ECO:0007669"/>
    <property type="project" value="TreeGrafter"/>
</dbReference>
<dbReference type="GO" id="GO:0055052">
    <property type="term" value="C:ATP-binding cassette (ABC) transporter complex, substrate-binding subunit-containing"/>
    <property type="evidence" value="ECO:0007669"/>
    <property type="project" value="TreeGrafter"/>
</dbReference>
<protein>
    <submittedName>
        <fullName evidence="5">Extracellular solute-binding protein</fullName>
    </submittedName>
</protein>
<dbReference type="PANTHER" id="PTHR30061">
    <property type="entry name" value="MALTOSE-BINDING PERIPLASMIC PROTEIN"/>
    <property type="match status" value="1"/>
</dbReference>
<reference evidence="5" key="1">
    <citation type="submission" date="2020-10" db="EMBL/GenBank/DDBJ databases">
        <authorList>
            <person name="Gilroy R."/>
        </authorList>
    </citation>
    <scope>NUCLEOTIDE SEQUENCE</scope>
    <source>
        <strain evidence="5">ChiW17-6978</strain>
    </source>
</reference>
<evidence type="ECO:0000256" key="1">
    <source>
        <dbReference type="ARBA" id="ARBA00008520"/>
    </source>
</evidence>
<feature type="chain" id="PRO_5039242750" evidence="4">
    <location>
        <begin position="19"/>
        <end position="408"/>
    </location>
</feature>
<dbReference type="InterPro" id="IPR006059">
    <property type="entry name" value="SBP"/>
</dbReference>
<dbReference type="PANTHER" id="PTHR30061:SF50">
    <property type="entry name" value="MALTOSE_MALTODEXTRIN-BINDING PERIPLASMIC PROTEIN"/>
    <property type="match status" value="1"/>
</dbReference>
<keyword evidence="2" id="KW-0813">Transport</keyword>
<dbReference type="Gene3D" id="3.40.190.10">
    <property type="entry name" value="Periplasmic binding protein-like II"/>
    <property type="match status" value="2"/>
</dbReference>
<comment type="similarity">
    <text evidence="1">Belongs to the bacterial solute-binding protein 1 family.</text>
</comment>
<dbReference type="GO" id="GO:0042956">
    <property type="term" value="P:maltodextrin transmembrane transport"/>
    <property type="evidence" value="ECO:0007669"/>
    <property type="project" value="TreeGrafter"/>
</dbReference>
<sequence>MKKLFALGAIGALALGMAACTDKKGNAIHLVYSGTGSDREFNESLFEKFKEARKEAGDTNEYVIEYVEHGPDKVDSEITDWTTGPDVYEFASDKIGVLYGKGALAKITGANASYITSETNSFGQTMAKFAGDYYGYPWTGDNTYYVQYDKSRLTADDVKTMQGLLDKAQSIGAKVGYNLPEAFWGGAAMFTFGADYEVTYNSDGAVTSVTADFDGEKGQKAASAIYDIVKHPAWSKDTVAPTADSGFVACIAGTWDIASYKTALGSNYGCAVMPTVTVDGETKNLGAFVGGKLFGVNPQRSQMDTDRLVAAHELAKFLSNEECQLERFTKNGIGPCNKNVANSATVKADENQVVLAAQLEFAHPQDAVPGNFWTAPGTLINGMIDGSITKADLATACKSFNDTVKASS</sequence>
<dbReference type="EMBL" id="DVLF01000107">
    <property type="protein sequence ID" value="HIT50062.1"/>
    <property type="molecule type" value="Genomic_DNA"/>
</dbReference>
<dbReference type="Pfam" id="PF13416">
    <property type="entry name" value="SBP_bac_8"/>
    <property type="match status" value="1"/>
</dbReference>
<accession>A0A9D1GQY9</accession>
<keyword evidence="3 4" id="KW-0732">Signal</keyword>
<name>A0A9D1GQY9_9MOLU</name>
<organism evidence="5 6">
    <name type="scientific">Candidatus Pelethenecus faecipullorum</name>
    <dbReference type="NCBI Taxonomy" id="2840900"/>
    <lineage>
        <taxon>Bacteria</taxon>
        <taxon>Bacillati</taxon>
        <taxon>Mycoplasmatota</taxon>
        <taxon>Mollicutes</taxon>
        <taxon>Candidatus Pelethenecus</taxon>
    </lineage>
</organism>